<sequence>MSLCRSILLTTMCILMALLVSPAVAQDETRVKARLVADTVAVESGSTVRLGVHFEIEDGWHIYWHNPGGAGLATDVQFELPDGFVAGPLQWPLPIAFIQSEGIPGYGYEDSVVLAAEITVPPDIVISDLGKVRAEVSWLACKGVCVLGSAEIEVSLAELDEDPVFRTWAGQLPVASGTENLPFTLAVTGGLSEGTITHWLRWSGEPGAVEWFPSPSEALEIGEVRIRTRGGLTKIDAEVKSRKGASGSTAELSSLCVVTTEDGERRGWELTAKLTND</sequence>
<evidence type="ECO:0000313" key="3">
    <source>
        <dbReference type="EMBL" id="MBD3870303.1"/>
    </source>
</evidence>
<protein>
    <recommendedName>
        <fullName evidence="2">Thiol:disulfide interchange protein DsbD N-terminal domain-containing protein</fullName>
    </recommendedName>
</protein>
<name>A0A8J7CN74_9BACT</name>
<dbReference type="Proteomes" id="UP000598633">
    <property type="component" value="Unassembled WGS sequence"/>
</dbReference>
<organism evidence="3 4">
    <name type="scientific">Candidatus Sulfomarinibacter kjeldsenii</name>
    <dbReference type="NCBI Taxonomy" id="2885994"/>
    <lineage>
        <taxon>Bacteria</taxon>
        <taxon>Pseudomonadati</taxon>
        <taxon>Acidobacteriota</taxon>
        <taxon>Thermoanaerobaculia</taxon>
        <taxon>Thermoanaerobaculales</taxon>
        <taxon>Candidatus Sulfomarinibacteraceae</taxon>
        <taxon>Candidatus Sulfomarinibacter</taxon>
    </lineage>
</organism>
<dbReference type="Pfam" id="PF11412">
    <property type="entry name" value="DsbD_N"/>
    <property type="match status" value="1"/>
</dbReference>
<feature type="signal peptide" evidence="1">
    <location>
        <begin position="1"/>
        <end position="25"/>
    </location>
</feature>
<proteinExistence type="predicted"/>
<evidence type="ECO:0000256" key="1">
    <source>
        <dbReference type="SAM" id="SignalP"/>
    </source>
</evidence>
<evidence type="ECO:0000313" key="4">
    <source>
        <dbReference type="Proteomes" id="UP000598633"/>
    </source>
</evidence>
<dbReference type="AlphaFoldDB" id="A0A8J7CN74"/>
<evidence type="ECO:0000259" key="2">
    <source>
        <dbReference type="Pfam" id="PF11412"/>
    </source>
</evidence>
<feature type="domain" description="Thiol:disulfide interchange protein DsbD N-terminal" evidence="2">
    <location>
        <begin position="40"/>
        <end position="152"/>
    </location>
</feature>
<reference evidence="3 4" key="1">
    <citation type="submission" date="2020-08" db="EMBL/GenBank/DDBJ databases">
        <title>Acidobacteriota in marine sediments use diverse sulfur dissimilation pathways.</title>
        <authorList>
            <person name="Wasmund K."/>
        </authorList>
    </citation>
    <scope>NUCLEOTIDE SEQUENCE [LARGE SCALE GENOMIC DNA]</scope>
    <source>
        <strain evidence="3">MAG AM3-A</strain>
    </source>
</reference>
<comment type="caution">
    <text evidence="3">The sequence shown here is derived from an EMBL/GenBank/DDBJ whole genome shotgun (WGS) entry which is preliminary data.</text>
</comment>
<dbReference type="InterPro" id="IPR028250">
    <property type="entry name" value="DsbDN"/>
</dbReference>
<feature type="chain" id="PRO_5035242514" description="Thiol:disulfide interchange protein DsbD N-terminal domain-containing protein" evidence="1">
    <location>
        <begin position="26"/>
        <end position="277"/>
    </location>
</feature>
<keyword evidence="1" id="KW-0732">Signal</keyword>
<dbReference type="EMBL" id="JACXWA010000053">
    <property type="protein sequence ID" value="MBD3870303.1"/>
    <property type="molecule type" value="Genomic_DNA"/>
</dbReference>
<gene>
    <name evidence="3" type="ORF">IFJ97_02950</name>
</gene>
<accession>A0A8J7CN74</accession>